<gene>
    <name evidence="1" type="ORF">MIT9_P0493</name>
</gene>
<dbReference type="GO" id="GO:0008962">
    <property type="term" value="F:phosphatidylglycerophosphatase activity"/>
    <property type="evidence" value="ECO:0007669"/>
    <property type="project" value="UniProtKB-EC"/>
</dbReference>
<dbReference type="InterPro" id="IPR006385">
    <property type="entry name" value="HAD_hydro_SerB1"/>
</dbReference>
<dbReference type="RefSeq" id="WP_317705861.1">
    <property type="nucleotide sequence ID" value="NZ_AP024714.1"/>
</dbReference>
<name>A0AAU9CDA5_9GAMM</name>
<dbReference type="EMBL" id="AP024714">
    <property type="protein sequence ID" value="BCX80915.1"/>
    <property type="molecule type" value="Genomic_DNA"/>
</dbReference>
<dbReference type="InterPro" id="IPR050582">
    <property type="entry name" value="HAD-like_SerB"/>
</dbReference>
<dbReference type="CDD" id="cd02612">
    <property type="entry name" value="HAD_PGPPase"/>
    <property type="match status" value="1"/>
</dbReference>
<reference evidence="2" key="1">
    <citation type="journal article" date="2024" name="Int. J. Syst. Evol. Microbiol.">
        <title>Methylomarinovum tepidoasis sp. nov., a moderately thermophilic methanotroph of the family Methylothermaceae isolated from a deep-sea hydrothermal field.</title>
        <authorList>
            <person name="Hirayama H."/>
            <person name="Takaki Y."/>
            <person name="Abe M."/>
            <person name="Miyazaki M."/>
            <person name="Uematsu K."/>
            <person name="Matsui Y."/>
            <person name="Takai K."/>
        </authorList>
    </citation>
    <scope>NUCLEOTIDE SEQUENCE [LARGE SCALE GENOMIC DNA]</scope>
    <source>
        <strain evidence="2">IT-9</strain>
    </source>
</reference>
<dbReference type="SUPFAM" id="SSF56784">
    <property type="entry name" value="HAD-like"/>
    <property type="match status" value="1"/>
</dbReference>
<dbReference type="Proteomes" id="UP001321825">
    <property type="component" value="Chromosome"/>
</dbReference>
<dbReference type="AlphaFoldDB" id="A0AAU9CDA5"/>
<protein>
    <submittedName>
        <fullName evidence="1">Phosphatidylglycerophosphatase C</fullName>
        <ecNumber evidence="1">3.1.3.27</ecNumber>
    </submittedName>
</protein>
<dbReference type="PANTHER" id="PTHR43344">
    <property type="entry name" value="PHOSPHOSERINE PHOSPHATASE"/>
    <property type="match status" value="1"/>
</dbReference>
<proteinExistence type="predicted"/>
<dbReference type="KEGG" id="mcau:MIT9_P0493"/>
<keyword evidence="1" id="KW-0378">Hydrolase</keyword>
<evidence type="ECO:0000313" key="2">
    <source>
        <dbReference type="Proteomes" id="UP001321825"/>
    </source>
</evidence>
<dbReference type="Gene3D" id="1.20.1440.100">
    <property type="entry name" value="SG protein - dephosphorylation function"/>
    <property type="match status" value="1"/>
</dbReference>
<sequence>MKTTAALFDFDGTLTRGDSLLPFLRQVRGPLRLGMDFVRTSPWLAGYALKLLDNGRAKEALLARTLGGLPWEQVAEHGARFAKERIPALLRPDTLERLHWHQSQGHLCILISASLDVYLNPWAQSAGFDFCLTSVLERDRHDRVTGRLVGGNCHGAEKVRRIDTLFAQIGRPEKIYAYGDSPGDRAMLEQADVGIWV</sequence>
<keyword evidence="2" id="KW-1185">Reference proteome</keyword>
<dbReference type="NCBIfam" id="TIGR01490">
    <property type="entry name" value="HAD-SF-IB-hyp1"/>
    <property type="match status" value="1"/>
</dbReference>
<organism evidence="1 2">
    <name type="scientific">Methylomarinovum caldicuralii</name>
    <dbReference type="NCBI Taxonomy" id="438856"/>
    <lineage>
        <taxon>Bacteria</taxon>
        <taxon>Pseudomonadati</taxon>
        <taxon>Pseudomonadota</taxon>
        <taxon>Gammaproteobacteria</taxon>
        <taxon>Methylococcales</taxon>
        <taxon>Methylothermaceae</taxon>
        <taxon>Methylomarinovum</taxon>
    </lineage>
</organism>
<dbReference type="EC" id="3.1.3.27" evidence="1"/>
<accession>A0AAU9CDA5</accession>
<dbReference type="Pfam" id="PF12710">
    <property type="entry name" value="HAD"/>
    <property type="match status" value="1"/>
</dbReference>
<evidence type="ECO:0000313" key="1">
    <source>
        <dbReference type="EMBL" id="BCX80915.1"/>
    </source>
</evidence>
<dbReference type="NCBIfam" id="TIGR01488">
    <property type="entry name" value="HAD-SF-IB"/>
    <property type="match status" value="1"/>
</dbReference>
<dbReference type="InterPro" id="IPR036412">
    <property type="entry name" value="HAD-like_sf"/>
</dbReference>
<dbReference type="InterPro" id="IPR023214">
    <property type="entry name" value="HAD_sf"/>
</dbReference>
<dbReference type="Gene3D" id="3.40.50.1000">
    <property type="entry name" value="HAD superfamily/HAD-like"/>
    <property type="match status" value="1"/>
</dbReference>